<dbReference type="EMBL" id="JAFNEN010000005">
    <property type="protein sequence ID" value="KAG8201426.1"/>
    <property type="molecule type" value="Genomic_DNA"/>
</dbReference>
<gene>
    <name evidence="2" type="ORF">JTE90_024299</name>
</gene>
<feature type="region of interest" description="Disordered" evidence="1">
    <location>
        <begin position="1"/>
        <end position="37"/>
    </location>
</feature>
<evidence type="ECO:0000256" key="1">
    <source>
        <dbReference type="SAM" id="MobiDB-lite"/>
    </source>
</evidence>
<accession>A0AAV6VZ90</accession>
<dbReference type="Proteomes" id="UP000827092">
    <property type="component" value="Unassembled WGS sequence"/>
</dbReference>
<organism evidence="2 3">
    <name type="scientific">Oedothorax gibbosus</name>
    <dbReference type="NCBI Taxonomy" id="931172"/>
    <lineage>
        <taxon>Eukaryota</taxon>
        <taxon>Metazoa</taxon>
        <taxon>Ecdysozoa</taxon>
        <taxon>Arthropoda</taxon>
        <taxon>Chelicerata</taxon>
        <taxon>Arachnida</taxon>
        <taxon>Araneae</taxon>
        <taxon>Araneomorphae</taxon>
        <taxon>Entelegynae</taxon>
        <taxon>Araneoidea</taxon>
        <taxon>Linyphiidae</taxon>
        <taxon>Erigoninae</taxon>
        <taxon>Oedothorax</taxon>
    </lineage>
</organism>
<evidence type="ECO:0000313" key="2">
    <source>
        <dbReference type="EMBL" id="KAG8201426.1"/>
    </source>
</evidence>
<keyword evidence="3" id="KW-1185">Reference proteome</keyword>
<proteinExistence type="predicted"/>
<evidence type="ECO:0000313" key="3">
    <source>
        <dbReference type="Proteomes" id="UP000827092"/>
    </source>
</evidence>
<name>A0AAV6VZ90_9ARAC</name>
<feature type="compositionally biased region" description="Basic and acidic residues" evidence="1">
    <location>
        <begin position="1"/>
        <end position="11"/>
    </location>
</feature>
<protein>
    <submittedName>
        <fullName evidence="2">Uncharacterized protein</fullName>
    </submittedName>
</protein>
<sequence length="79" mass="8412">MPDDGQRDERASLVPKSPDGMHARLAKHGTLGTGELGINSRRAAPESHIQTQQSGKLSSSPCGWRAGIFRSRAVMTAAN</sequence>
<reference evidence="2 3" key="1">
    <citation type="journal article" date="2022" name="Nat. Ecol. Evol.">
        <title>A masculinizing supergene underlies an exaggerated male reproductive morph in a spider.</title>
        <authorList>
            <person name="Hendrickx F."/>
            <person name="De Corte Z."/>
            <person name="Sonet G."/>
            <person name="Van Belleghem S.M."/>
            <person name="Kostlbacher S."/>
            <person name="Vangestel C."/>
        </authorList>
    </citation>
    <scope>NUCLEOTIDE SEQUENCE [LARGE SCALE GENOMIC DNA]</scope>
    <source>
        <strain evidence="2">W744_W776</strain>
    </source>
</reference>
<dbReference type="AlphaFoldDB" id="A0AAV6VZ90"/>
<comment type="caution">
    <text evidence="2">The sequence shown here is derived from an EMBL/GenBank/DDBJ whole genome shotgun (WGS) entry which is preliminary data.</text>
</comment>